<dbReference type="Gene3D" id="1.10.260.40">
    <property type="entry name" value="lambda repressor-like DNA-binding domains"/>
    <property type="match status" value="1"/>
</dbReference>
<dbReference type="SMART" id="SM00530">
    <property type="entry name" value="HTH_XRE"/>
    <property type="match status" value="1"/>
</dbReference>
<organism evidence="3 4">
    <name type="scientific">Caproicibacterium amylolyticum</name>
    <dbReference type="NCBI Taxonomy" id="2766537"/>
    <lineage>
        <taxon>Bacteria</taxon>
        <taxon>Bacillati</taxon>
        <taxon>Bacillota</taxon>
        <taxon>Clostridia</taxon>
        <taxon>Eubacteriales</taxon>
        <taxon>Oscillospiraceae</taxon>
        <taxon>Caproicibacterium</taxon>
    </lineage>
</organism>
<dbReference type="GO" id="GO:0003677">
    <property type="term" value="F:DNA binding"/>
    <property type="evidence" value="ECO:0007669"/>
    <property type="project" value="UniProtKB-KW"/>
</dbReference>
<dbReference type="EMBL" id="CP060696">
    <property type="protein sequence ID" value="QNO17445.1"/>
    <property type="molecule type" value="Genomic_DNA"/>
</dbReference>
<keyword evidence="1" id="KW-0238">DNA-binding</keyword>
<dbReference type="CDD" id="cd00093">
    <property type="entry name" value="HTH_XRE"/>
    <property type="match status" value="1"/>
</dbReference>
<dbReference type="PANTHER" id="PTHR46558">
    <property type="entry name" value="TRACRIPTIONAL REGULATORY PROTEIN-RELATED-RELATED"/>
    <property type="match status" value="1"/>
</dbReference>
<sequence length="231" mass="26290">MSFGQNLQFLRKMHDGMTQEKLAEKMGVSRQTISKWEIDSAFPEMETAIALCKLFSCSLDELLRENMNSGSDAYTNICVEELPPMQYVRYAVISGAPEDDAIKHVNDWAISCGIKQPEIIGWDFPFTSQEQINVYHMHGYAAACILPSDFDTTCADMEIITQAKQQYAVITVKEPFSAPFSLIPNAYKTLMRYMEVNGLQHKQTKEVLPCFEKVYEEDSVSFMDVYIAVEN</sequence>
<dbReference type="InterPro" id="IPR001387">
    <property type="entry name" value="Cro/C1-type_HTH"/>
</dbReference>
<dbReference type="Pfam" id="PF01381">
    <property type="entry name" value="HTH_3"/>
    <property type="match status" value="1"/>
</dbReference>
<feature type="domain" description="HTH cro/C1-type" evidence="2">
    <location>
        <begin position="7"/>
        <end position="62"/>
    </location>
</feature>
<reference evidence="3 4" key="1">
    <citation type="submission" date="2020-08" db="EMBL/GenBank/DDBJ databases">
        <authorList>
            <person name="Ren C."/>
            <person name="Gu Y."/>
            <person name="Xu Y."/>
        </authorList>
    </citation>
    <scope>NUCLEOTIDE SEQUENCE [LARGE SCALE GENOMIC DNA]</scope>
    <source>
        <strain evidence="3 4">LBM18003</strain>
    </source>
</reference>
<dbReference type="KEGG" id="caml:H6X83_10935"/>
<dbReference type="Gene3D" id="3.20.80.10">
    <property type="entry name" value="Regulatory factor, effector binding domain"/>
    <property type="match status" value="1"/>
</dbReference>
<name>A0A7G9WFI3_9FIRM</name>
<gene>
    <name evidence="3" type="ORF">H6X83_10935</name>
</gene>
<evidence type="ECO:0000256" key="1">
    <source>
        <dbReference type="ARBA" id="ARBA00023125"/>
    </source>
</evidence>
<dbReference type="PROSITE" id="PS50943">
    <property type="entry name" value="HTH_CROC1"/>
    <property type="match status" value="1"/>
</dbReference>
<dbReference type="SUPFAM" id="SSF47413">
    <property type="entry name" value="lambda repressor-like DNA-binding domains"/>
    <property type="match status" value="1"/>
</dbReference>
<accession>A0A7G9WFI3</accession>
<keyword evidence="4" id="KW-1185">Reference proteome</keyword>
<dbReference type="Proteomes" id="UP000516046">
    <property type="component" value="Chromosome"/>
</dbReference>
<dbReference type="AlphaFoldDB" id="A0A7G9WFI3"/>
<proteinExistence type="predicted"/>
<protein>
    <submittedName>
        <fullName evidence="3">Helix-turn-helix domain-containing protein</fullName>
    </submittedName>
</protein>
<evidence type="ECO:0000259" key="2">
    <source>
        <dbReference type="PROSITE" id="PS50943"/>
    </source>
</evidence>
<evidence type="ECO:0000313" key="3">
    <source>
        <dbReference type="EMBL" id="QNO17445.1"/>
    </source>
</evidence>
<dbReference type="InterPro" id="IPR010982">
    <property type="entry name" value="Lambda_DNA-bd_dom_sf"/>
</dbReference>
<evidence type="ECO:0000313" key="4">
    <source>
        <dbReference type="Proteomes" id="UP000516046"/>
    </source>
</evidence>
<dbReference type="InterPro" id="IPR011256">
    <property type="entry name" value="Reg_factor_effector_dom_sf"/>
</dbReference>
<dbReference type="PANTHER" id="PTHR46558:SF13">
    <property type="entry name" value="HTH-TYPE TRANSCRIPTIONAL REGULATOR IMMR"/>
    <property type="match status" value="1"/>
</dbReference>
<dbReference type="RefSeq" id="WP_212506515.1">
    <property type="nucleotide sequence ID" value="NZ_CP060696.1"/>
</dbReference>